<feature type="transmembrane region" description="Helical" evidence="1">
    <location>
        <begin position="34"/>
        <end position="56"/>
    </location>
</feature>
<comment type="caution">
    <text evidence="2">The sequence shown here is derived from an EMBL/GenBank/DDBJ whole genome shotgun (WGS) entry which is preliminary data.</text>
</comment>
<dbReference type="RefSeq" id="WP_382399723.1">
    <property type="nucleotide sequence ID" value="NZ_JBHTNH010000019.1"/>
</dbReference>
<evidence type="ECO:0000313" key="2">
    <source>
        <dbReference type="EMBL" id="MFD1361804.1"/>
    </source>
</evidence>
<dbReference type="Proteomes" id="UP001597178">
    <property type="component" value="Unassembled WGS sequence"/>
</dbReference>
<reference evidence="3" key="1">
    <citation type="journal article" date="2019" name="Int. J. Syst. Evol. Microbiol.">
        <title>The Global Catalogue of Microorganisms (GCM) 10K type strain sequencing project: providing services to taxonomists for standard genome sequencing and annotation.</title>
        <authorList>
            <consortium name="The Broad Institute Genomics Platform"/>
            <consortium name="The Broad Institute Genome Sequencing Center for Infectious Disease"/>
            <person name="Wu L."/>
            <person name="Ma J."/>
        </authorList>
    </citation>
    <scope>NUCLEOTIDE SEQUENCE [LARGE SCALE GENOMIC DNA]</scope>
    <source>
        <strain evidence="3">CCUG 54822</strain>
    </source>
</reference>
<feature type="transmembrane region" description="Helical" evidence="1">
    <location>
        <begin position="62"/>
        <end position="80"/>
    </location>
</feature>
<keyword evidence="1" id="KW-1133">Transmembrane helix</keyword>
<keyword evidence="3" id="KW-1185">Reference proteome</keyword>
<gene>
    <name evidence="2" type="ORF">ACFQ4A_09070</name>
</gene>
<sequence>MNPFTTRGMPSFIEREMEIIDELVKPKLKKSSKYMFVAIPLLTISIINLFFMLVINGYNQDMMIALGIYALLGAIGAALYKESRHVNKEIRQIGMEHIIQRIKSSEHVNDYTKDHYINHIKAKPKFGLQTFFNFLSEEQQRRKMMGN</sequence>
<dbReference type="Pfam" id="PF17370">
    <property type="entry name" value="DUF5392"/>
    <property type="match status" value="1"/>
</dbReference>
<protein>
    <submittedName>
        <fullName evidence="2">DUF5392 family protein</fullName>
    </submittedName>
</protein>
<evidence type="ECO:0000256" key="1">
    <source>
        <dbReference type="SAM" id="Phobius"/>
    </source>
</evidence>
<keyword evidence="1" id="KW-0812">Transmembrane</keyword>
<organism evidence="2 3">
    <name type="scientific">Lentibacillus salinarum</name>
    <dbReference type="NCBI Taxonomy" id="446820"/>
    <lineage>
        <taxon>Bacteria</taxon>
        <taxon>Bacillati</taxon>
        <taxon>Bacillota</taxon>
        <taxon>Bacilli</taxon>
        <taxon>Bacillales</taxon>
        <taxon>Bacillaceae</taxon>
        <taxon>Lentibacillus</taxon>
    </lineage>
</organism>
<accession>A0ABW3ZU72</accession>
<dbReference type="InterPro" id="IPR020205">
    <property type="entry name" value="Uncharacterised_YwnF_TM"/>
</dbReference>
<keyword evidence="1" id="KW-0472">Membrane</keyword>
<name>A0ABW3ZU72_9BACI</name>
<dbReference type="EMBL" id="JBHTNH010000019">
    <property type="protein sequence ID" value="MFD1361804.1"/>
    <property type="molecule type" value="Genomic_DNA"/>
</dbReference>
<evidence type="ECO:0000313" key="3">
    <source>
        <dbReference type="Proteomes" id="UP001597178"/>
    </source>
</evidence>
<proteinExistence type="predicted"/>